<evidence type="ECO:0000313" key="1">
    <source>
        <dbReference type="EMBL" id="KAH6946369.1"/>
    </source>
</evidence>
<organism evidence="1 2">
    <name type="scientific">Hyalomma asiaticum</name>
    <name type="common">Tick</name>
    <dbReference type="NCBI Taxonomy" id="266040"/>
    <lineage>
        <taxon>Eukaryota</taxon>
        <taxon>Metazoa</taxon>
        <taxon>Ecdysozoa</taxon>
        <taxon>Arthropoda</taxon>
        <taxon>Chelicerata</taxon>
        <taxon>Arachnida</taxon>
        <taxon>Acari</taxon>
        <taxon>Parasitiformes</taxon>
        <taxon>Ixodida</taxon>
        <taxon>Ixodoidea</taxon>
        <taxon>Ixodidae</taxon>
        <taxon>Hyalomminae</taxon>
        <taxon>Hyalomma</taxon>
    </lineage>
</organism>
<dbReference type="Proteomes" id="UP000821845">
    <property type="component" value="Chromosome 1"/>
</dbReference>
<proteinExistence type="predicted"/>
<evidence type="ECO:0000313" key="2">
    <source>
        <dbReference type="Proteomes" id="UP000821845"/>
    </source>
</evidence>
<protein>
    <submittedName>
        <fullName evidence="1">Uncharacterized protein</fullName>
    </submittedName>
</protein>
<keyword evidence="2" id="KW-1185">Reference proteome</keyword>
<comment type="caution">
    <text evidence="1">The sequence shown here is derived from an EMBL/GenBank/DDBJ whole genome shotgun (WGS) entry which is preliminary data.</text>
</comment>
<name>A0ACB7TK17_HYAAI</name>
<reference evidence="1" key="1">
    <citation type="submission" date="2020-05" db="EMBL/GenBank/DDBJ databases">
        <title>Large-scale comparative analyses of tick genomes elucidate their genetic diversity and vector capacities.</title>
        <authorList>
            <person name="Jia N."/>
            <person name="Wang J."/>
            <person name="Shi W."/>
            <person name="Du L."/>
            <person name="Sun Y."/>
            <person name="Zhan W."/>
            <person name="Jiang J."/>
            <person name="Wang Q."/>
            <person name="Zhang B."/>
            <person name="Ji P."/>
            <person name="Sakyi L.B."/>
            <person name="Cui X."/>
            <person name="Yuan T."/>
            <person name="Jiang B."/>
            <person name="Yang W."/>
            <person name="Lam T.T.-Y."/>
            <person name="Chang Q."/>
            <person name="Ding S."/>
            <person name="Wang X."/>
            <person name="Zhu J."/>
            <person name="Ruan X."/>
            <person name="Zhao L."/>
            <person name="Wei J."/>
            <person name="Que T."/>
            <person name="Du C."/>
            <person name="Cheng J."/>
            <person name="Dai P."/>
            <person name="Han X."/>
            <person name="Huang E."/>
            <person name="Gao Y."/>
            <person name="Liu J."/>
            <person name="Shao H."/>
            <person name="Ye R."/>
            <person name="Li L."/>
            <person name="Wei W."/>
            <person name="Wang X."/>
            <person name="Wang C."/>
            <person name="Yang T."/>
            <person name="Huo Q."/>
            <person name="Li W."/>
            <person name="Guo W."/>
            <person name="Chen H."/>
            <person name="Zhou L."/>
            <person name="Ni X."/>
            <person name="Tian J."/>
            <person name="Zhou Y."/>
            <person name="Sheng Y."/>
            <person name="Liu T."/>
            <person name="Pan Y."/>
            <person name="Xia L."/>
            <person name="Li J."/>
            <person name="Zhao F."/>
            <person name="Cao W."/>
        </authorList>
    </citation>
    <scope>NUCLEOTIDE SEQUENCE</scope>
    <source>
        <strain evidence="1">Hyas-2018</strain>
    </source>
</reference>
<accession>A0ACB7TK17</accession>
<gene>
    <name evidence="1" type="ORF">HPB50_013129</name>
</gene>
<sequence length="206" mass="23063">MALLVTAMELLDSSSDDDSVSCDLGSDSDEEYNDVCILIACALVRDDANRVPGYESIISRYHEYEFKRLFRLSRETFDDFSAKFRASAFYPNAVQGRQQISAEKTCLIALVYLGSQISMYAIGDKFDVTESSVHACVTRVVHYLHATIMAACVLHNVCNDERDFLEELATLPRDDDVGNDEGEGDFDCSLPGYSQSLREFIAKEQC</sequence>
<dbReference type="EMBL" id="CM023481">
    <property type="protein sequence ID" value="KAH6946369.1"/>
    <property type="molecule type" value="Genomic_DNA"/>
</dbReference>